<accession>A0A834Z513</accession>
<evidence type="ECO:0000313" key="4">
    <source>
        <dbReference type="Proteomes" id="UP000655225"/>
    </source>
</evidence>
<sequence>MAKLSTIVSFALIMILLVGSHYCSASRPVPIKGMETKEVHDGYGERKTKSSDNLGWRRILQQRGRDQDVPRQAPPAPRSPGNSKA</sequence>
<dbReference type="Proteomes" id="UP000655225">
    <property type="component" value="Unassembled WGS sequence"/>
</dbReference>
<organism evidence="3 4">
    <name type="scientific">Tetracentron sinense</name>
    <name type="common">Spur-leaf</name>
    <dbReference type="NCBI Taxonomy" id="13715"/>
    <lineage>
        <taxon>Eukaryota</taxon>
        <taxon>Viridiplantae</taxon>
        <taxon>Streptophyta</taxon>
        <taxon>Embryophyta</taxon>
        <taxon>Tracheophyta</taxon>
        <taxon>Spermatophyta</taxon>
        <taxon>Magnoliopsida</taxon>
        <taxon>Trochodendrales</taxon>
        <taxon>Trochodendraceae</taxon>
        <taxon>Tetracentron</taxon>
    </lineage>
</organism>
<evidence type="ECO:0000313" key="3">
    <source>
        <dbReference type="EMBL" id="KAF8400595.1"/>
    </source>
</evidence>
<evidence type="ECO:0000256" key="1">
    <source>
        <dbReference type="SAM" id="MobiDB-lite"/>
    </source>
</evidence>
<keyword evidence="2" id="KW-0732">Signal</keyword>
<feature type="region of interest" description="Disordered" evidence="1">
    <location>
        <begin position="61"/>
        <end position="85"/>
    </location>
</feature>
<comment type="caution">
    <text evidence="3">The sequence shown here is derived from an EMBL/GenBank/DDBJ whole genome shotgun (WGS) entry which is preliminary data.</text>
</comment>
<keyword evidence="4" id="KW-1185">Reference proteome</keyword>
<gene>
    <name evidence="3" type="ORF">HHK36_013894</name>
</gene>
<dbReference type="AlphaFoldDB" id="A0A834Z513"/>
<feature type="chain" id="PRO_5032394345" description="Transmembrane protein" evidence="2">
    <location>
        <begin position="26"/>
        <end position="85"/>
    </location>
</feature>
<protein>
    <recommendedName>
        <fullName evidence="5">Transmembrane protein</fullName>
    </recommendedName>
</protein>
<evidence type="ECO:0000256" key="2">
    <source>
        <dbReference type="SAM" id="SignalP"/>
    </source>
</evidence>
<reference evidence="3 4" key="1">
    <citation type="submission" date="2020-04" db="EMBL/GenBank/DDBJ databases">
        <title>Plant Genome Project.</title>
        <authorList>
            <person name="Zhang R.-G."/>
        </authorList>
    </citation>
    <scope>NUCLEOTIDE SEQUENCE [LARGE SCALE GENOMIC DNA]</scope>
    <source>
        <strain evidence="3">YNK0</strain>
        <tissue evidence="3">Leaf</tissue>
    </source>
</reference>
<proteinExistence type="predicted"/>
<name>A0A834Z513_TETSI</name>
<feature type="signal peptide" evidence="2">
    <location>
        <begin position="1"/>
        <end position="25"/>
    </location>
</feature>
<evidence type="ECO:0008006" key="5">
    <source>
        <dbReference type="Google" id="ProtNLM"/>
    </source>
</evidence>
<dbReference type="EMBL" id="JABCRI010000009">
    <property type="protein sequence ID" value="KAF8400595.1"/>
    <property type="molecule type" value="Genomic_DNA"/>
</dbReference>